<feature type="region of interest" description="Disordered" evidence="2">
    <location>
        <begin position="258"/>
        <end position="295"/>
    </location>
</feature>
<feature type="compositionally biased region" description="Basic and acidic residues" evidence="2">
    <location>
        <begin position="183"/>
        <end position="194"/>
    </location>
</feature>
<gene>
    <name evidence="3" type="ORF">EL26_20535</name>
</gene>
<dbReference type="OrthoDB" id="2667321at2"/>
<keyword evidence="4" id="KW-1185">Reference proteome</keyword>
<organism evidence="3 4">
    <name type="scientific">Tumebacillus flagellatus</name>
    <dbReference type="NCBI Taxonomy" id="1157490"/>
    <lineage>
        <taxon>Bacteria</taxon>
        <taxon>Bacillati</taxon>
        <taxon>Bacillota</taxon>
        <taxon>Bacilli</taxon>
        <taxon>Bacillales</taxon>
        <taxon>Alicyclobacillaceae</taxon>
        <taxon>Tumebacillus</taxon>
    </lineage>
</organism>
<protein>
    <submittedName>
        <fullName evidence="3">Uncharacterized protein</fullName>
    </submittedName>
</protein>
<evidence type="ECO:0000256" key="1">
    <source>
        <dbReference type="SAM" id="Coils"/>
    </source>
</evidence>
<evidence type="ECO:0000313" key="4">
    <source>
        <dbReference type="Proteomes" id="UP000027931"/>
    </source>
</evidence>
<dbReference type="eggNOG" id="ENOG5033P7M">
    <property type="taxonomic scope" value="Bacteria"/>
</dbReference>
<reference evidence="3 4" key="1">
    <citation type="journal article" date="2013" name="Int. J. Syst. Evol. Microbiol.">
        <title>Tumebacillus flagellatus sp. nov., an alpha-amylase/pullulanase-producing bacterium isolated from cassava wastewater.</title>
        <authorList>
            <person name="Wang Q."/>
            <person name="Xie N."/>
            <person name="Qin Y."/>
            <person name="Shen N."/>
            <person name="Zhu J."/>
            <person name="Mi H."/>
            <person name="Huang R."/>
        </authorList>
    </citation>
    <scope>NUCLEOTIDE SEQUENCE [LARGE SCALE GENOMIC DNA]</scope>
    <source>
        <strain evidence="3 4">GST4</strain>
    </source>
</reference>
<feature type="coiled-coil region" evidence="1">
    <location>
        <begin position="27"/>
        <end position="132"/>
    </location>
</feature>
<name>A0A074LGV9_9BACL</name>
<evidence type="ECO:0000256" key="2">
    <source>
        <dbReference type="SAM" id="MobiDB-lite"/>
    </source>
</evidence>
<dbReference type="RefSeq" id="WP_038093042.1">
    <property type="nucleotide sequence ID" value="NZ_JMIR01000037.1"/>
</dbReference>
<dbReference type="STRING" id="1157490.EL26_20535"/>
<feature type="compositionally biased region" description="Low complexity" evidence="2">
    <location>
        <begin position="158"/>
        <end position="168"/>
    </location>
</feature>
<feature type="compositionally biased region" description="Acidic residues" evidence="2">
    <location>
        <begin position="278"/>
        <end position="288"/>
    </location>
</feature>
<dbReference type="EMBL" id="JMIR01000037">
    <property type="protein sequence ID" value="KEO81466.1"/>
    <property type="molecule type" value="Genomic_DNA"/>
</dbReference>
<accession>A0A074LGV9</accession>
<sequence length="361" mass="40613">MEDRPQLKNRMFGLSQQKVSGYLRQLKHLQELERTEMENRLQFAREENDRLRRERDELTRQQQLQAEQMYLRELLLSRADAVLQVMRQHTLSEVEGLQRQLEQKQAEHQRKIDSIEGQIDHYNNLLTNMLQEFGATMHKFTNSSFDLLEVLEEFTPEAPEVPEAAESPSPSPSAPVTPSAPESKPEPEEPKHENVIQFKAKQQPEPKPAPARQARAAGSAPGDAPLAFWGNIGSFVSGQVEEEEPISVGESRDWMYEESAPAQEAPHLKPERVREPLVEAESEFEPEESRESSAVSAEILSIRNRYIVGKISGADLQDGSGRLLVAKGAKITEEVAAIAEKAGLLPDLIVNMKLPDAGEDQ</sequence>
<proteinExistence type="predicted"/>
<comment type="caution">
    <text evidence="3">The sequence shown here is derived from an EMBL/GenBank/DDBJ whole genome shotgun (WGS) entry which is preliminary data.</text>
</comment>
<evidence type="ECO:0000313" key="3">
    <source>
        <dbReference type="EMBL" id="KEO81466.1"/>
    </source>
</evidence>
<dbReference type="AlphaFoldDB" id="A0A074LGV9"/>
<dbReference type="Proteomes" id="UP000027931">
    <property type="component" value="Unassembled WGS sequence"/>
</dbReference>
<feature type="region of interest" description="Disordered" evidence="2">
    <location>
        <begin position="158"/>
        <end position="222"/>
    </location>
</feature>
<feature type="compositionally biased region" description="Basic and acidic residues" evidence="2">
    <location>
        <begin position="266"/>
        <end position="277"/>
    </location>
</feature>
<keyword evidence="1" id="KW-0175">Coiled coil</keyword>